<dbReference type="SMART" id="SM00490">
    <property type="entry name" value="HELICc"/>
    <property type="match status" value="1"/>
</dbReference>
<dbReference type="OrthoDB" id="196131at2759"/>
<dbReference type="PROSITE" id="PS51194">
    <property type="entry name" value="HELICASE_CTER"/>
    <property type="match status" value="1"/>
</dbReference>
<organism evidence="14 15">
    <name type="scientific">Eremothecium sinecaudum</name>
    <dbReference type="NCBI Taxonomy" id="45286"/>
    <lineage>
        <taxon>Eukaryota</taxon>
        <taxon>Fungi</taxon>
        <taxon>Dikarya</taxon>
        <taxon>Ascomycota</taxon>
        <taxon>Saccharomycotina</taxon>
        <taxon>Saccharomycetes</taxon>
        <taxon>Saccharomycetales</taxon>
        <taxon>Saccharomycetaceae</taxon>
        <taxon>Eremothecium</taxon>
    </lineage>
</organism>
<feature type="domain" description="Helicase C-terminal" evidence="12">
    <location>
        <begin position="515"/>
        <end position="670"/>
    </location>
</feature>
<feature type="domain" description="DEAD-box RNA helicase Q" evidence="13">
    <location>
        <begin position="275"/>
        <end position="304"/>
    </location>
</feature>
<dbReference type="GO" id="GO:0003676">
    <property type="term" value="F:nucleic acid binding"/>
    <property type="evidence" value="ECO:0007669"/>
    <property type="project" value="InterPro"/>
</dbReference>
<evidence type="ECO:0000256" key="3">
    <source>
        <dbReference type="ARBA" id="ARBA00022801"/>
    </source>
</evidence>
<evidence type="ECO:0000259" key="12">
    <source>
        <dbReference type="PROSITE" id="PS51194"/>
    </source>
</evidence>
<dbReference type="RefSeq" id="XP_017988298.1">
    <property type="nucleotide sequence ID" value="XM_018132809.1"/>
</dbReference>
<dbReference type="Pfam" id="PF00270">
    <property type="entry name" value="DEAD"/>
    <property type="match status" value="1"/>
</dbReference>
<evidence type="ECO:0000256" key="8">
    <source>
        <dbReference type="ARBA" id="ARBA00047984"/>
    </source>
</evidence>
<dbReference type="EMBL" id="CP014245">
    <property type="protein sequence ID" value="AMD21302.1"/>
    <property type="molecule type" value="Genomic_DNA"/>
</dbReference>
<accession>A0A109UZG4</accession>
<dbReference type="InterPro" id="IPR001650">
    <property type="entry name" value="Helicase_C-like"/>
</dbReference>
<dbReference type="Proteomes" id="UP000243052">
    <property type="component" value="Chromosome v"/>
</dbReference>
<evidence type="ECO:0000313" key="15">
    <source>
        <dbReference type="Proteomes" id="UP000243052"/>
    </source>
</evidence>
<dbReference type="PROSITE" id="PS51195">
    <property type="entry name" value="Q_MOTIF"/>
    <property type="match status" value="1"/>
</dbReference>
<proteinExistence type="inferred from homology"/>
<dbReference type="PROSITE" id="PS51192">
    <property type="entry name" value="HELICASE_ATP_BIND_1"/>
    <property type="match status" value="1"/>
</dbReference>
<keyword evidence="5" id="KW-0067">ATP-binding</keyword>
<keyword evidence="3" id="KW-0378">Hydrolase</keyword>
<dbReference type="InterPro" id="IPR056149">
    <property type="entry name" value="PRP5/DDX46/KHDC4_KH"/>
</dbReference>
<dbReference type="AlphaFoldDB" id="A0A109UZG4"/>
<dbReference type="STRING" id="45286.A0A109UZG4"/>
<dbReference type="GO" id="GO:0008380">
    <property type="term" value="P:RNA splicing"/>
    <property type="evidence" value="ECO:0007669"/>
    <property type="project" value="UniProtKB-KW"/>
</dbReference>
<evidence type="ECO:0000256" key="1">
    <source>
        <dbReference type="ARBA" id="ARBA00012552"/>
    </source>
</evidence>
<dbReference type="InterPro" id="IPR000629">
    <property type="entry name" value="RNA-helicase_DEAD-box_CS"/>
</dbReference>
<evidence type="ECO:0000256" key="7">
    <source>
        <dbReference type="ARBA" id="ARBA00038511"/>
    </source>
</evidence>
<dbReference type="InterPro" id="IPR014014">
    <property type="entry name" value="RNA_helicase_DEAD_Q_motif"/>
</dbReference>
<gene>
    <name evidence="14" type="ORF">AW171_hschr53246</name>
</gene>
<feature type="region of interest" description="Disordered" evidence="10">
    <location>
        <begin position="1"/>
        <end position="58"/>
    </location>
</feature>
<evidence type="ECO:0000256" key="4">
    <source>
        <dbReference type="ARBA" id="ARBA00022806"/>
    </source>
</evidence>
<feature type="compositionally biased region" description="Basic and acidic residues" evidence="10">
    <location>
        <begin position="10"/>
        <end position="30"/>
    </location>
</feature>
<keyword evidence="6" id="KW-0508">mRNA splicing</keyword>
<feature type="domain" description="Helicase ATP-binding" evidence="11">
    <location>
        <begin position="307"/>
        <end position="487"/>
    </location>
</feature>
<dbReference type="GO" id="GO:0005524">
    <property type="term" value="F:ATP binding"/>
    <property type="evidence" value="ECO:0007669"/>
    <property type="project" value="UniProtKB-KW"/>
</dbReference>
<dbReference type="SUPFAM" id="SSF52540">
    <property type="entry name" value="P-loop containing nucleoside triphosphate hydrolases"/>
    <property type="match status" value="2"/>
</dbReference>
<dbReference type="Gene3D" id="3.40.50.300">
    <property type="entry name" value="P-loop containing nucleotide triphosphate hydrolases"/>
    <property type="match status" value="2"/>
</dbReference>
<evidence type="ECO:0000256" key="9">
    <source>
        <dbReference type="PROSITE-ProRule" id="PRU00552"/>
    </source>
</evidence>
<evidence type="ECO:0000256" key="2">
    <source>
        <dbReference type="ARBA" id="ARBA00022741"/>
    </source>
</evidence>
<evidence type="ECO:0000256" key="6">
    <source>
        <dbReference type="ARBA" id="ARBA00023187"/>
    </source>
</evidence>
<keyword evidence="6" id="KW-0507">mRNA processing</keyword>
<evidence type="ECO:0000256" key="10">
    <source>
        <dbReference type="SAM" id="MobiDB-lite"/>
    </source>
</evidence>
<sequence>METIPAGPNDVKKERLAKWKQKKQERDRLLRNNNGTTSKTQQDMQLNNSDASNANKMAERRKKLELWRQKKMQQDSLKSKQDVIGSGLLKTSRKSKVLNVKGTEEQQQGLSRRINKVLRKKIGKVKSVFEESDDEVEAPKLKLFKPGTEENTDPSPVAEEEDTLDVYMRGLKADSSKNALSATDIFEQEPDEHLSFDANRTESMSESEYMRLAKMKAKKQLRMVQYSEEELEPFVKNLYQEPDEIRSMSEEEVADLRLALDNTTVKGVGCPRPIMKWSHLGLSSDIMYQLERELHFSVPTPIQAQAIPAIMSGKDVIGISKTGSGKTVSFLLPLLRQIKVQRPLSPDETGPIGLLLAPTRELAMQIHEEVVKFTAKTPGLRSICCTGGSELKKQISDIKRGMEIVVATPGRFIDLLSLNGGKLVNPRRIVFVVMDEADRLFDLGFEPQINQIMKCIRPDKQCVLFSATFPAKLKSFASKILTKPVYITINSKSLINGNIKQKVEIFGNEEDKFKSLLHWLAEVEDQHPQSENKTIVFVSSQQICDILYNRLEAFRSPIFAIHAGKPSNERAWNLQSFKETKNGILLCTEVLSRGLNVPEVSLVILYNAAKSFAQYVHTTGRTARGNNTGTALTMLMNTELAGAYILMKSMRDEELAEHHIATVSKLRQMSDEFNEGLKTGKYRIIKGFGGKGLDHLDKVNEEKYKEQNKELGIEATRIAEHKTPIPETVEDIHGITIPRLEYTVEKSTNPDTSSTYFAYVQINDLPQLVRWEATKYTTLSSIKHETGCSITNKGRFYPNGQGPQSTEDEPKLYLLVESTSDKDISLAIELLEAKVKEGVRKSNMQEIRSTKYTI</sequence>
<evidence type="ECO:0000313" key="14">
    <source>
        <dbReference type="EMBL" id="AMD21302.1"/>
    </source>
</evidence>
<dbReference type="GeneID" id="28724585"/>
<evidence type="ECO:0000259" key="11">
    <source>
        <dbReference type="PROSITE" id="PS51192"/>
    </source>
</evidence>
<reference evidence="14 15" key="1">
    <citation type="submission" date="2016-01" db="EMBL/GenBank/DDBJ databases">
        <title>Genome sequence of the yeast Holleya sinecauda.</title>
        <authorList>
            <person name="Dietrich F.S."/>
        </authorList>
    </citation>
    <scope>NUCLEOTIDE SEQUENCE [LARGE SCALE GENOMIC DNA]</scope>
    <source>
        <strain evidence="14 15">ATCC 58844</strain>
    </source>
</reference>
<comment type="similarity">
    <text evidence="7">Belongs to the DEAD box helicase family. DDX46/PRP5 subfamily.</text>
</comment>
<feature type="compositionally biased region" description="Polar residues" evidence="10">
    <location>
        <begin position="31"/>
        <end position="55"/>
    </location>
</feature>
<keyword evidence="15" id="KW-1185">Reference proteome</keyword>
<feature type="short sequence motif" description="Q motif" evidence="9">
    <location>
        <begin position="275"/>
        <end position="304"/>
    </location>
</feature>
<evidence type="ECO:0000256" key="5">
    <source>
        <dbReference type="ARBA" id="ARBA00022840"/>
    </source>
</evidence>
<dbReference type="InterPro" id="IPR027417">
    <property type="entry name" value="P-loop_NTPase"/>
</dbReference>
<dbReference type="PROSITE" id="PS00039">
    <property type="entry name" value="DEAD_ATP_HELICASE"/>
    <property type="match status" value="1"/>
</dbReference>
<dbReference type="Pfam" id="PF23469">
    <property type="entry name" value="KH_12"/>
    <property type="match status" value="1"/>
</dbReference>
<dbReference type="GO" id="GO:0016787">
    <property type="term" value="F:hydrolase activity"/>
    <property type="evidence" value="ECO:0007669"/>
    <property type="project" value="UniProtKB-KW"/>
</dbReference>
<dbReference type="PANTHER" id="PTHR47958">
    <property type="entry name" value="ATP-DEPENDENT RNA HELICASE DBP3"/>
    <property type="match status" value="1"/>
</dbReference>
<dbReference type="SMART" id="SM00487">
    <property type="entry name" value="DEXDc"/>
    <property type="match status" value="1"/>
</dbReference>
<protein>
    <recommendedName>
        <fullName evidence="1">RNA helicase</fullName>
        <ecNumber evidence="1">3.6.4.13</ecNumber>
    </recommendedName>
</protein>
<name>A0A109UZG4_9SACH</name>
<dbReference type="EC" id="3.6.4.13" evidence="1"/>
<evidence type="ECO:0000259" key="13">
    <source>
        <dbReference type="PROSITE" id="PS51195"/>
    </source>
</evidence>
<dbReference type="InterPro" id="IPR014001">
    <property type="entry name" value="Helicase_ATP-bd"/>
</dbReference>
<dbReference type="InterPro" id="IPR011545">
    <property type="entry name" value="DEAD/DEAH_box_helicase_dom"/>
</dbReference>
<dbReference type="CDD" id="cd22474">
    <property type="entry name" value="KH-I_PRP5_like"/>
    <property type="match status" value="1"/>
</dbReference>
<dbReference type="Pfam" id="PF00271">
    <property type="entry name" value="Helicase_C"/>
    <property type="match status" value="1"/>
</dbReference>
<dbReference type="CDD" id="cd18787">
    <property type="entry name" value="SF2_C_DEAD"/>
    <property type="match status" value="1"/>
</dbReference>
<dbReference type="GO" id="GO:0003724">
    <property type="term" value="F:RNA helicase activity"/>
    <property type="evidence" value="ECO:0007669"/>
    <property type="project" value="UniProtKB-EC"/>
</dbReference>
<comment type="catalytic activity">
    <reaction evidence="8">
        <text>ATP + H2O = ADP + phosphate + H(+)</text>
        <dbReference type="Rhea" id="RHEA:13065"/>
        <dbReference type="ChEBI" id="CHEBI:15377"/>
        <dbReference type="ChEBI" id="CHEBI:15378"/>
        <dbReference type="ChEBI" id="CHEBI:30616"/>
        <dbReference type="ChEBI" id="CHEBI:43474"/>
        <dbReference type="ChEBI" id="CHEBI:456216"/>
        <dbReference type="EC" id="3.6.4.13"/>
    </reaction>
</comment>
<keyword evidence="2" id="KW-0547">Nucleotide-binding</keyword>
<keyword evidence="4" id="KW-0347">Helicase</keyword>